<accession>E0YMT3</accession>
<dbReference type="GO" id="GO:0045895">
    <property type="term" value="P:positive regulation of mating-type specific transcription, DNA-templated"/>
    <property type="evidence" value="ECO:0007669"/>
    <property type="project" value="InterPro"/>
</dbReference>
<evidence type="ECO:0000256" key="3">
    <source>
        <dbReference type="ARBA" id="ARBA00023125"/>
    </source>
</evidence>
<evidence type="ECO:0000256" key="4">
    <source>
        <dbReference type="ARBA" id="ARBA00023163"/>
    </source>
</evidence>
<gene>
    <name evidence="9" type="primary">MAT1-1-1</name>
</gene>
<dbReference type="AlphaFoldDB" id="E0YMT3"/>
<keyword evidence="3 7" id="KW-0238">DNA-binding</keyword>
<dbReference type="EMBL" id="HM121990">
    <property type="protein sequence ID" value="ADM21331.1"/>
    <property type="molecule type" value="Genomic_DNA"/>
</dbReference>
<evidence type="ECO:0000256" key="2">
    <source>
        <dbReference type="ARBA" id="ARBA00023015"/>
    </source>
</evidence>
<dbReference type="EMBL" id="HM121992">
    <property type="protein sequence ID" value="ADM21333.1"/>
    <property type="molecule type" value="Genomic_DNA"/>
</dbReference>
<dbReference type="PROSITE" id="PS51325">
    <property type="entry name" value="ALPHA_BOX"/>
    <property type="match status" value="1"/>
</dbReference>
<evidence type="ECO:0000256" key="7">
    <source>
        <dbReference type="RuleBase" id="RU003516"/>
    </source>
</evidence>
<keyword evidence="2 7" id="KW-0805">Transcription regulation</keyword>
<keyword evidence="4 7" id="KW-0804">Transcription</keyword>
<evidence type="ECO:0000313" key="10">
    <source>
        <dbReference type="EMBL" id="ADM21332.1"/>
    </source>
</evidence>
<evidence type="ECO:0000256" key="5">
    <source>
        <dbReference type="ARBA" id="ARBA00023242"/>
    </source>
</evidence>
<proteinExistence type="inferred from homology"/>
<evidence type="ECO:0000259" key="8">
    <source>
        <dbReference type="PROSITE" id="PS51325"/>
    </source>
</evidence>
<evidence type="ECO:0000256" key="1">
    <source>
        <dbReference type="ARBA" id="ARBA00015083"/>
    </source>
</evidence>
<dbReference type="InterPro" id="IPR006856">
    <property type="entry name" value="MATalpha_HMGbox"/>
</dbReference>
<feature type="domain" description="Alpha box" evidence="8">
    <location>
        <begin position="70"/>
        <end position="127"/>
    </location>
</feature>
<comment type="subcellular location">
    <subcellularLocation>
        <location evidence="7">Nucleus</location>
    </subcellularLocation>
</comment>
<evidence type="ECO:0000313" key="9">
    <source>
        <dbReference type="EMBL" id="ADM21331.1"/>
    </source>
</evidence>
<sequence length="379" mass="41041">MSPEDFFTTIVRDPTSAEIAEFLAGRSAAQMLQLMRCIKEPAARVAFATQMLNLPTPMSGPHATPEKAQKAKKAVNAFVGFRCYYISIPVFKSSPMKKLSNLIGILWDADPNKPLWSLMTKAWSMIRDQLTKQVAPLDEFFELVCPWLGIPSPALYLETYGWTLSVDQDGNLTLSCEAGFESTFVVAGAADKALSVEDIIGFVQGRGYGMDYVHNPDASSTFLAERMAARRANRTAAEELAFQAKIQADIHAVHEYMQSSNDGPILDTPNYSATLPNGEHNPLYDQIHTAVTEGIPDFNGTAPTVGMGAGVTEGISDLDDSAPTFDMGTGVADPSIPFSTSEDFHQSTSDNAPLYDNDAFRVGANEDATLPTFDGANNA</sequence>
<reference evidence="9" key="1">
    <citation type="journal article" date="2010" name="Phytopathology">
        <title>Mating type locus-specific polymerase chain reaction markers for differentiation of Pyrenophora teres f. teres and P. teres f. maculata, the causal agents of barley net blotch.</title>
        <authorList>
            <person name="Lu S."/>
            <person name="Platz G.J."/>
            <person name="Edwards M.C."/>
            <person name="Friesen T.L."/>
        </authorList>
    </citation>
    <scope>NUCLEOTIDE SEQUENCE</scope>
    <source>
        <strain evidence="10">FuPt0105</strain>
        <strain evidence="11">HRS08194</strain>
        <strain evidence="9">LDNH07Pt-4</strain>
    </source>
</reference>
<dbReference type="GO" id="GO:0008301">
    <property type="term" value="F:DNA binding, bending"/>
    <property type="evidence" value="ECO:0007669"/>
    <property type="project" value="InterPro"/>
</dbReference>
<evidence type="ECO:0000256" key="6">
    <source>
        <dbReference type="ARBA" id="ARBA00035106"/>
    </source>
</evidence>
<comment type="similarity">
    <text evidence="7">Belongs to the MATALPHA1 family.</text>
</comment>
<evidence type="ECO:0000313" key="11">
    <source>
        <dbReference type="EMBL" id="ADM21333.1"/>
    </source>
</evidence>
<comment type="function">
    <text evidence="6">Mating type proteins are sequence specific DNA-binding proteins that act as master switches in fungal differentiation by controlling gene expression in a cell type-specific fashion. Transcriptional activator that induces the transcription of alpha-specific genes.</text>
</comment>
<dbReference type="GO" id="GO:0005634">
    <property type="term" value="C:nucleus"/>
    <property type="evidence" value="ECO:0007669"/>
    <property type="project" value="UniProtKB-SubCell"/>
</dbReference>
<protein>
    <recommendedName>
        <fullName evidence="1">Mating-type protein MAT-1</fullName>
    </recommendedName>
</protein>
<dbReference type="Pfam" id="PF04769">
    <property type="entry name" value="MATalpha_HMGbox"/>
    <property type="match status" value="1"/>
</dbReference>
<dbReference type="EMBL" id="HM121991">
    <property type="protein sequence ID" value="ADM21332.1"/>
    <property type="molecule type" value="Genomic_DNA"/>
</dbReference>
<keyword evidence="5 7" id="KW-0539">Nucleus</keyword>
<organism evidence="9">
    <name type="scientific">Pyrenophora teres f. teres</name>
    <dbReference type="NCBI Taxonomy" id="97479"/>
    <lineage>
        <taxon>Eukaryota</taxon>
        <taxon>Fungi</taxon>
        <taxon>Dikarya</taxon>
        <taxon>Ascomycota</taxon>
        <taxon>Pezizomycotina</taxon>
        <taxon>Dothideomycetes</taxon>
        <taxon>Pleosporomycetidae</taxon>
        <taxon>Pleosporales</taxon>
        <taxon>Pleosporineae</taxon>
        <taxon>Pleosporaceae</taxon>
        <taxon>Pyrenophora</taxon>
    </lineage>
</organism>
<name>E0YMT3_9PLEO</name>